<sequence>MDVDGGGEARIHTADSAARLPCFHAGTAAVCIRVRWISGSEPLLVDIGKSPSFPSFLPLLAASSRRRRNFALAAVASAFALPATPPGVPDDREFLSAFTLCAVAGSHQPSSDAGRSSPHPSRTSTPTGVSALEKHLDELFTAVALKVSSFLLHAVGCAVLIGTLLAVDEGPNVRPTVSGSTFHRAFNDVALQSFKEPPTVC</sequence>
<dbReference type="EMBL" id="JH688961">
    <property type="protein sequence ID" value="EJD32454.1"/>
    <property type="molecule type" value="Genomic_DNA"/>
</dbReference>
<keyword evidence="3" id="KW-1185">Reference proteome</keyword>
<dbReference type="InParanoid" id="J0CQI8"/>
<dbReference type="Proteomes" id="UP000006514">
    <property type="component" value="Unassembled WGS sequence"/>
</dbReference>
<evidence type="ECO:0000256" key="1">
    <source>
        <dbReference type="SAM" id="MobiDB-lite"/>
    </source>
</evidence>
<name>J0CQI8_AURST</name>
<dbReference type="AlphaFoldDB" id="J0CQI8"/>
<evidence type="ECO:0000313" key="2">
    <source>
        <dbReference type="EMBL" id="EJD32454.1"/>
    </source>
</evidence>
<gene>
    <name evidence="2" type="ORF">AURDEDRAFT_178476</name>
</gene>
<organism evidence="2 3">
    <name type="scientific">Auricularia subglabra (strain TFB-10046 / SS5)</name>
    <name type="common">White-rot fungus</name>
    <name type="synonym">Auricularia delicata (strain TFB10046)</name>
    <dbReference type="NCBI Taxonomy" id="717982"/>
    <lineage>
        <taxon>Eukaryota</taxon>
        <taxon>Fungi</taxon>
        <taxon>Dikarya</taxon>
        <taxon>Basidiomycota</taxon>
        <taxon>Agaricomycotina</taxon>
        <taxon>Agaricomycetes</taxon>
        <taxon>Auriculariales</taxon>
        <taxon>Auriculariaceae</taxon>
        <taxon>Auricularia</taxon>
    </lineage>
</organism>
<feature type="compositionally biased region" description="Low complexity" evidence="1">
    <location>
        <begin position="115"/>
        <end position="127"/>
    </location>
</feature>
<proteinExistence type="predicted"/>
<evidence type="ECO:0000313" key="3">
    <source>
        <dbReference type="Proteomes" id="UP000006514"/>
    </source>
</evidence>
<reference evidence="3" key="1">
    <citation type="journal article" date="2012" name="Science">
        <title>The Paleozoic origin of enzymatic lignin decomposition reconstructed from 31 fungal genomes.</title>
        <authorList>
            <person name="Floudas D."/>
            <person name="Binder M."/>
            <person name="Riley R."/>
            <person name="Barry K."/>
            <person name="Blanchette R.A."/>
            <person name="Henrissat B."/>
            <person name="Martinez A.T."/>
            <person name="Otillar R."/>
            <person name="Spatafora J.W."/>
            <person name="Yadav J.S."/>
            <person name="Aerts A."/>
            <person name="Benoit I."/>
            <person name="Boyd A."/>
            <person name="Carlson A."/>
            <person name="Copeland A."/>
            <person name="Coutinho P.M."/>
            <person name="de Vries R.P."/>
            <person name="Ferreira P."/>
            <person name="Findley K."/>
            <person name="Foster B."/>
            <person name="Gaskell J."/>
            <person name="Glotzer D."/>
            <person name="Gorecki P."/>
            <person name="Heitman J."/>
            <person name="Hesse C."/>
            <person name="Hori C."/>
            <person name="Igarashi K."/>
            <person name="Jurgens J.A."/>
            <person name="Kallen N."/>
            <person name="Kersten P."/>
            <person name="Kohler A."/>
            <person name="Kuees U."/>
            <person name="Kumar T.K.A."/>
            <person name="Kuo A."/>
            <person name="LaButti K."/>
            <person name="Larrondo L.F."/>
            <person name="Lindquist E."/>
            <person name="Ling A."/>
            <person name="Lombard V."/>
            <person name="Lucas S."/>
            <person name="Lundell T."/>
            <person name="Martin R."/>
            <person name="McLaughlin D.J."/>
            <person name="Morgenstern I."/>
            <person name="Morin E."/>
            <person name="Murat C."/>
            <person name="Nagy L.G."/>
            <person name="Nolan M."/>
            <person name="Ohm R.A."/>
            <person name="Patyshakuliyeva A."/>
            <person name="Rokas A."/>
            <person name="Ruiz-Duenas F.J."/>
            <person name="Sabat G."/>
            <person name="Salamov A."/>
            <person name="Samejima M."/>
            <person name="Schmutz J."/>
            <person name="Slot J.C."/>
            <person name="St John F."/>
            <person name="Stenlid J."/>
            <person name="Sun H."/>
            <person name="Sun S."/>
            <person name="Syed K."/>
            <person name="Tsang A."/>
            <person name="Wiebenga A."/>
            <person name="Young D."/>
            <person name="Pisabarro A."/>
            <person name="Eastwood D.C."/>
            <person name="Martin F."/>
            <person name="Cullen D."/>
            <person name="Grigoriev I.V."/>
            <person name="Hibbett D.S."/>
        </authorList>
    </citation>
    <scope>NUCLEOTIDE SEQUENCE [LARGE SCALE GENOMIC DNA]</scope>
    <source>
        <strain evidence="3">TFB10046</strain>
    </source>
</reference>
<feature type="region of interest" description="Disordered" evidence="1">
    <location>
        <begin position="108"/>
        <end position="128"/>
    </location>
</feature>
<dbReference type="KEGG" id="adl:AURDEDRAFT_178476"/>
<accession>J0CQI8</accession>
<protein>
    <submittedName>
        <fullName evidence="2">Uncharacterized protein</fullName>
    </submittedName>
</protein>